<dbReference type="EnsemblPlants" id="KQL01715">
    <property type="protein sequence ID" value="KQL01715"/>
    <property type="gene ID" value="SETIT_015977mg"/>
</dbReference>
<evidence type="ECO:0000313" key="3">
    <source>
        <dbReference type="Proteomes" id="UP000004995"/>
    </source>
</evidence>
<protein>
    <submittedName>
        <fullName evidence="2">Uncharacterized protein</fullName>
    </submittedName>
</protein>
<dbReference type="InParanoid" id="K3YNY5"/>
<name>K3YNY5_SETIT</name>
<feature type="region of interest" description="Disordered" evidence="1">
    <location>
        <begin position="47"/>
        <end position="87"/>
    </location>
</feature>
<evidence type="ECO:0000256" key="1">
    <source>
        <dbReference type="SAM" id="MobiDB-lite"/>
    </source>
</evidence>
<proteinExistence type="predicted"/>
<dbReference type="AlphaFoldDB" id="K3YNY5"/>
<dbReference type="EMBL" id="AGNK02003821">
    <property type="status" value="NOT_ANNOTATED_CDS"/>
    <property type="molecule type" value="Genomic_DNA"/>
</dbReference>
<accession>K3YNY5</accession>
<dbReference type="HOGENOM" id="CLU_2487668_0_0_1"/>
<organism evidence="2 3">
    <name type="scientific">Setaria italica</name>
    <name type="common">Foxtail millet</name>
    <name type="synonym">Panicum italicum</name>
    <dbReference type="NCBI Taxonomy" id="4555"/>
    <lineage>
        <taxon>Eukaryota</taxon>
        <taxon>Viridiplantae</taxon>
        <taxon>Streptophyta</taxon>
        <taxon>Embryophyta</taxon>
        <taxon>Tracheophyta</taxon>
        <taxon>Spermatophyta</taxon>
        <taxon>Magnoliopsida</taxon>
        <taxon>Liliopsida</taxon>
        <taxon>Poales</taxon>
        <taxon>Poaceae</taxon>
        <taxon>PACMAD clade</taxon>
        <taxon>Panicoideae</taxon>
        <taxon>Panicodae</taxon>
        <taxon>Paniceae</taxon>
        <taxon>Cenchrinae</taxon>
        <taxon>Setaria</taxon>
    </lineage>
</organism>
<reference evidence="3" key="1">
    <citation type="journal article" date="2012" name="Nat. Biotechnol.">
        <title>Reference genome sequence of the model plant Setaria.</title>
        <authorList>
            <person name="Bennetzen J.L."/>
            <person name="Schmutz J."/>
            <person name="Wang H."/>
            <person name="Percifield R."/>
            <person name="Hawkins J."/>
            <person name="Pontaroli A.C."/>
            <person name="Estep M."/>
            <person name="Feng L."/>
            <person name="Vaughn J.N."/>
            <person name="Grimwood J."/>
            <person name="Jenkins J."/>
            <person name="Barry K."/>
            <person name="Lindquist E."/>
            <person name="Hellsten U."/>
            <person name="Deshpande S."/>
            <person name="Wang X."/>
            <person name="Wu X."/>
            <person name="Mitros T."/>
            <person name="Triplett J."/>
            <person name="Yang X."/>
            <person name="Ye C.Y."/>
            <person name="Mauro-Herrera M."/>
            <person name="Wang L."/>
            <person name="Li P."/>
            <person name="Sharma M."/>
            <person name="Sharma R."/>
            <person name="Ronald P.C."/>
            <person name="Panaud O."/>
            <person name="Kellogg E.A."/>
            <person name="Brutnell T.P."/>
            <person name="Doust A.N."/>
            <person name="Tuskan G.A."/>
            <person name="Rokhsar D."/>
            <person name="Devos K.M."/>
        </authorList>
    </citation>
    <scope>NUCLEOTIDE SEQUENCE [LARGE SCALE GENOMIC DNA]</scope>
    <source>
        <strain evidence="3">cv. Yugu1</strain>
    </source>
</reference>
<sequence>MLSAGCSHGAIAARSRTLFCAGAALHAQPHPRHLLCRIDSLSMGTRTRGHLHARRDPAATGAVRWSRRAQPTPPSGIDFGLSREDGC</sequence>
<reference evidence="2" key="2">
    <citation type="submission" date="2018-08" db="UniProtKB">
        <authorList>
            <consortium name="EnsemblPlants"/>
        </authorList>
    </citation>
    <scope>IDENTIFICATION</scope>
    <source>
        <strain evidence="2">Yugu1</strain>
    </source>
</reference>
<dbReference type="Gramene" id="KQL01715">
    <property type="protein sequence ID" value="KQL01715"/>
    <property type="gene ID" value="SETIT_015977mg"/>
</dbReference>
<evidence type="ECO:0000313" key="2">
    <source>
        <dbReference type="EnsemblPlants" id="KQL01715"/>
    </source>
</evidence>
<keyword evidence="3" id="KW-1185">Reference proteome</keyword>
<dbReference type="Proteomes" id="UP000004995">
    <property type="component" value="Unassembled WGS sequence"/>
</dbReference>